<dbReference type="GeneID" id="87953302"/>
<reference evidence="7 8" key="1">
    <citation type="submission" date="2024-01" db="EMBL/GenBank/DDBJ databases">
        <title>Comparative genomics of Cryptococcus and Kwoniella reveals pathogenesis evolution and contrasting modes of karyotype evolution via chromosome fusion or intercentromeric recombination.</title>
        <authorList>
            <person name="Coelho M.A."/>
            <person name="David-Palma M."/>
            <person name="Shea T."/>
            <person name="Bowers K."/>
            <person name="McGinley-Smith S."/>
            <person name="Mohammad A.W."/>
            <person name="Gnirke A."/>
            <person name="Yurkov A.M."/>
            <person name="Nowrousian M."/>
            <person name="Sun S."/>
            <person name="Cuomo C.A."/>
            <person name="Heitman J."/>
        </authorList>
    </citation>
    <scope>NUCLEOTIDE SEQUENCE [LARGE SCALE GENOMIC DNA]</scope>
    <source>
        <strain evidence="7">CBS 11374</strain>
    </source>
</reference>
<keyword evidence="8" id="KW-1185">Reference proteome</keyword>
<evidence type="ECO:0000256" key="3">
    <source>
        <dbReference type="ARBA" id="ARBA00022989"/>
    </source>
</evidence>
<evidence type="ECO:0000256" key="2">
    <source>
        <dbReference type="ARBA" id="ARBA00022692"/>
    </source>
</evidence>
<dbReference type="InterPro" id="IPR007568">
    <property type="entry name" value="RTA1"/>
</dbReference>
<gene>
    <name evidence="7" type="ORF">IL334_001171</name>
</gene>
<feature type="transmembrane region" description="Helical" evidence="5">
    <location>
        <begin position="273"/>
        <end position="294"/>
    </location>
</feature>
<sequence>MKPHKPINISVPYWMKIIGFSLLFSIVKAEDKIDCKAINPFDDPENDPCNPFRYIPNKAGTIIVAEFFTHSAFLLTLCYIHRPIKWFLVLIIGSWTHALGLWLRLGIRIDPHSIGFLVVEEVLVVLSPCAYLAALYILFGKISQHLDGGRYLRPIKPGKVAKIFVWSDVITFMLQGNASGLLPSKSSIVAKIGRYLLLVGLILQLISFMFFVYLVIVFFYRVRKEAPTIYRIRRWKRVYAALVFSCLTLLVRSIYRIVEFAEPQPGYLYTHEIFFFCFDCLPMWLTTSTYVFYWPGRYLIDETKVRPSILDGVGIDNSVTLDHLQSQDDRMRLPSGSEEDHSIVNDRRVAI</sequence>
<keyword evidence="3 5" id="KW-1133">Transmembrane helix</keyword>
<comment type="subcellular location">
    <subcellularLocation>
        <location evidence="1">Membrane</location>
        <topology evidence="1">Multi-pass membrane protein</topology>
    </subcellularLocation>
</comment>
<feature type="transmembrane region" description="Helical" evidence="5">
    <location>
        <begin position="160"/>
        <end position="183"/>
    </location>
</feature>
<dbReference type="EMBL" id="CP141881">
    <property type="protein sequence ID" value="WRT64240.1"/>
    <property type="molecule type" value="Genomic_DNA"/>
</dbReference>
<dbReference type="Pfam" id="PF04479">
    <property type="entry name" value="RTA1"/>
    <property type="match status" value="1"/>
</dbReference>
<evidence type="ECO:0000313" key="8">
    <source>
        <dbReference type="Proteomes" id="UP001329825"/>
    </source>
</evidence>
<keyword evidence="4 5" id="KW-0472">Membrane</keyword>
<dbReference type="PANTHER" id="PTHR31465">
    <property type="entry name" value="PROTEIN RTA1-RELATED"/>
    <property type="match status" value="1"/>
</dbReference>
<feature type="signal peptide" evidence="6">
    <location>
        <begin position="1"/>
        <end position="29"/>
    </location>
</feature>
<evidence type="ECO:0000313" key="7">
    <source>
        <dbReference type="EMBL" id="WRT64240.1"/>
    </source>
</evidence>
<evidence type="ECO:0000256" key="5">
    <source>
        <dbReference type="SAM" id="Phobius"/>
    </source>
</evidence>
<keyword evidence="6" id="KW-0732">Signal</keyword>
<evidence type="ECO:0000256" key="6">
    <source>
        <dbReference type="SAM" id="SignalP"/>
    </source>
</evidence>
<evidence type="ECO:0000256" key="4">
    <source>
        <dbReference type="ARBA" id="ARBA00023136"/>
    </source>
</evidence>
<feature type="transmembrane region" description="Helical" evidence="5">
    <location>
        <begin position="60"/>
        <end position="80"/>
    </location>
</feature>
<organism evidence="7 8">
    <name type="scientific">Kwoniella shivajii</name>
    <dbReference type="NCBI Taxonomy" id="564305"/>
    <lineage>
        <taxon>Eukaryota</taxon>
        <taxon>Fungi</taxon>
        <taxon>Dikarya</taxon>
        <taxon>Basidiomycota</taxon>
        <taxon>Agaricomycotina</taxon>
        <taxon>Tremellomycetes</taxon>
        <taxon>Tremellales</taxon>
        <taxon>Cryptococcaceae</taxon>
        <taxon>Kwoniella</taxon>
    </lineage>
</organism>
<accession>A0ABZ1CR68</accession>
<evidence type="ECO:0008006" key="9">
    <source>
        <dbReference type="Google" id="ProtNLM"/>
    </source>
</evidence>
<dbReference type="PANTHER" id="PTHR31465:SF1">
    <property type="entry name" value="PROTEIN RTA1-RELATED"/>
    <property type="match status" value="1"/>
</dbReference>
<name>A0ABZ1CR68_9TREE</name>
<evidence type="ECO:0000256" key="1">
    <source>
        <dbReference type="ARBA" id="ARBA00004141"/>
    </source>
</evidence>
<feature type="transmembrane region" description="Helical" evidence="5">
    <location>
        <begin position="195"/>
        <end position="219"/>
    </location>
</feature>
<proteinExistence type="predicted"/>
<feature type="chain" id="PRO_5047392513" description="Integral membrane protein" evidence="6">
    <location>
        <begin position="30"/>
        <end position="351"/>
    </location>
</feature>
<dbReference type="RefSeq" id="XP_062788980.1">
    <property type="nucleotide sequence ID" value="XM_062932929.1"/>
</dbReference>
<feature type="transmembrane region" description="Helical" evidence="5">
    <location>
        <begin position="87"/>
        <end position="107"/>
    </location>
</feature>
<feature type="transmembrane region" description="Helical" evidence="5">
    <location>
        <begin position="239"/>
        <end position="258"/>
    </location>
</feature>
<protein>
    <recommendedName>
        <fullName evidence="9">Integral membrane protein</fullName>
    </recommendedName>
</protein>
<feature type="transmembrane region" description="Helical" evidence="5">
    <location>
        <begin position="113"/>
        <end position="139"/>
    </location>
</feature>
<dbReference type="Proteomes" id="UP001329825">
    <property type="component" value="Chromosome 1"/>
</dbReference>
<keyword evidence="2 5" id="KW-0812">Transmembrane</keyword>